<protein>
    <recommendedName>
        <fullName evidence="1">DNA (cytosine-5-)-methyltransferase</fullName>
        <ecNumber evidence="1">2.1.1.37</ecNumber>
    </recommendedName>
</protein>
<dbReference type="Gene3D" id="3.90.120.10">
    <property type="entry name" value="DNA Methylase, subunit A, domain 2"/>
    <property type="match status" value="1"/>
</dbReference>
<dbReference type="EC" id="2.1.1.37" evidence="1"/>
<name>A0A849CGP7_9NOCA</name>
<evidence type="ECO:0000256" key="3">
    <source>
        <dbReference type="ARBA" id="ARBA00022679"/>
    </source>
</evidence>
<dbReference type="EMBL" id="JABELX010000029">
    <property type="protein sequence ID" value="NNH75877.1"/>
    <property type="molecule type" value="Genomic_DNA"/>
</dbReference>
<comment type="similarity">
    <text evidence="6 7">Belongs to the class I-like SAM-binding methyltransferase superfamily. C5-methyltransferase family.</text>
</comment>
<evidence type="ECO:0000256" key="7">
    <source>
        <dbReference type="RuleBase" id="RU000416"/>
    </source>
</evidence>
<evidence type="ECO:0000256" key="5">
    <source>
        <dbReference type="ARBA" id="ARBA00022747"/>
    </source>
</evidence>
<dbReference type="GO" id="GO:0032259">
    <property type="term" value="P:methylation"/>
    <property type="evidence" value="ECO:0007669"/>
    <property type="project" value="UniProtKB-KW"/>
</dbReference>
<dbReference type="Gene3D" id="3.40.50.150">
    <property type="entry name" value="Vaccinia Virus protein VP39"/>
    <property type="match status" value="1"/>
</dbReference>
<organism evidence="8 9">
    <name type="scientific">Nocardia uniformis</name>
    <dbReference type="NCBI Taxonomy" id="53432"/>
    <lineage>
        <taxon>Bacteria</taxon>
        <taxon>Bacillati</taxon>
        <taxon>Actinomycetota</taxon>
        <taxon>Actinomycetes</taxon>
        <taxon>Mycobacteriales</taxon>
        <taxon>Nocardiaceae</taxon>
        <taxon>Nocardia</taxon>
    </lineage>
</organism>
<dbReference type="NCBIfam" id="TIGR00675">
    <property type="entry name" value="dcm"/>
    <property type="match status" value="1"/>
</dbReference>
<evidence type="ECO:0000256" key="2">
    <source>
        <dbReference type="ARBA" id="ARBA00022603"/>
    </source>
</evidence>
<comment type="caution">
    <text evidence="8">The sequence shown here is derived from an EMBL/GenBank/DDBJ whole genome shotgun (WGS) entry which is preliminary data.</text>
</comment>
<dbReference type="GO" id="GO:0003886">
    <property type="term" value="F:DNA (cytosine-5-)-methyltransferase activity"/>
    <property type="evidence" value="ECO:0007669"/>
    <property type="project" value="UniProtKB-EC"/>
</dbReference>
<proteinExistence type="inferred from homology"/>
<keyword evidence="2 6" id="KW-0489">Methyltransferase</keyword>
<evidence type="ECO:0000313" key="9">
    <source>
        <dbReference type="Proteomes" id="UP000586827"/>
    </source>
</evidence>
<keyword evidence="9" id="KW-1185">Reference proteome</keyword>
<evidence type="ECO:0000256" key="4">
    <source>
        <dbReference type="ARBA" id="ARBA00022691"/>
    </source>
</evidence>
<dbReference type="InterPro" id="IPR001525">
    <property type="entry name" value="C5_MeTfrase"/>
</dbReference>
<dbReference type="InterPro" id="IPR029063">
    <property type="entry name" value="SAM-dependent_MTases_sf"/>
</dbReference>
<dbReference type="SUPFAM" id="SSF53335">
    <property type="entry name" value="S-adenosyl-L-methionine-dependent methyltransferases"/>
    <property type="match status" value="1"/>
</dbReference>
<dbReference type="PROSITE" id="PS51679">
    <property type="entry name" value="SAM_MT_C5"/>
    <property type="match status" value="1"/>
</dbReference>
<dbReference type="RefSeq" id="WP_170264456.1">
    <property type="nucleotide sequence ID" value="NZ_JABELX010000029.1"/>
</dbReference>
<dbReference type="GO" id="GO:0044027">
    <property type="term" value="P:negative regulation of gene expression via chromosomal CpG island methylation"/>
    <property type="evidence" value="ECO:0007669"/>
    <property type="project" value="TreeGrafter"/>
</dbReference>
<gene>
    <name evidence="8" type="ORF">HLB23_39520</name>
</gene>
<evidence type="ECO:0000313" key="8">
    <source>
        <dbReference type="EMBL" id="NNH75877.1"/>
    </source>
</evidence>
<evidence type="ECO:0000256" key="6">
    <source>
        <dbReference type="PROSITE-ProRule" id="PRU01016"/>
    </source>
</evidence>
<sequence>MELSGDGSVTAVDLFCGAGGLTHGLQQAGVNVVAGVDIDPDCDFPFSHNNSAKFHLRDIRTVGGEEIKKMWGESGSHRLLAGCAPCQPFSTLRKAGQKNADLKWNLLSEFGRLVDETKPEFVTMENVPGLIRTEIFGKFVSRLIETGYRVDHRVVYLPDYGLPQHRKRLVLLASRIGEIHVPDGTHTSDQYVTVKDVIRSIPPIPHGGRSRTDPMHRTQALSELNLKRIRASAPGGTWRDWPENLQLDCHKKDTGKYYASVYGRMLWDSPSPTVTTQFYNYGTGRFGHPEQDRAISLREGAVLQGFPVNYAFAPHDDSFPINRIGRLIGNAVPPVLGRIIGEKFLQSL</sequence>
<dbReference type="GO" id="GO:0009307">
    <property type="term" value="P:DNA restriction-modification system"/>
    <property type="evidence" value="ECO:0007669"/>
    <property type="project" value="UniProtKB-KW"/>
</dbReference>
<dbReference type="PRINTS" id="PR00105">
    <property type="entry name" value="C5METTRFRASE"/>
</dbReference>
<dbReference type="Proteomes" id="UP000586827">
    <property type="component" value="Unassembled WGS sequence"/>
</dbReference>
<reference evidence="8 9" key="1">
    <citation type="submission" date="2020-05" db="EMBL/GenBank/DDBJ databases">
        <title>MicrobeNet Type strains.</title>
        <authorList>
            <person name="Nicholson A.C."/>
        </authorList>
    </citation>
    <scope>NUCLEOTIDE SEQUENCE [LARGE SCALE GENOMIC DNA]</scope>
    <source>
        <strain evidence="8 9">JCM 3224</strain>
    </source>
</reference>
<dbReference type="AlphaFoldDB" id="A0A849CGP7"/>
<dbReference type="InterPro" id="IPR050390">
    <property type="entry name" value="C5-Methyltransferase"/>
</dbReference>
<keyword evidence="3 6" id="KW-0808">Transferase</keyword>
<evidence type="ECO:0000256" key="1">
    <source>
        <dbReference type="ARBA" id="ARBA00011975"/>
    </source>
</evidence>
<accession>A0A849CGP7</accession>
<feature type="active site" evidence="6">
    <location>
        <position position="86"/>
    </location>
</feature>
<dbReference type="GO" id="GO:0003677">
    <property type="term" value="F:DNA binding"/>
    <property type="evidence" value="ECO:0007669"/>
    <property type="project" value="TreeGrafter"/>
</dbReference>
<keyword evidence="5" id="KW-0680">Restriction system</keyword>
<keyword evidence="4 6" id="KW-0949">S-adenosyl-L-methionine</keyword>
<dbReference type="Pfam" id="PF00145">
    <property type="entry name" value="DNA_methylase"/>
    <property type="match status" value="1"/>
</dbReference>
<dbReference type="PANTHER" id="PTHR10629">
    <property type="entry name" value="CYTOSINE-SPECIFIC METHYLTRANSFERASE"/>
    <property type="match status" value="1"/>
</dbReference>
<dbReference type="PANTHER" id="PTHR10629:SF52">
    <property type="entry name" value="DNA (CYTOSINE-5)-METHYLTRANSFERASE 1"/>
    <property type="match status" value="1"/>
</dbReference>